<keyword evidence="3" id="KW-1185">Reference proteome</keyword>
<sequence length="163" mass="18047">MFVALAWFGLSVAPPSKVAISLFRSPSPPLLALSHPFPPSASVWQNERECESNDAFGDRNGWDDEERSKWDDRLKPAMEGPDTGKKQGALEPQFGSTCSVLYLEAQEYRLEKSGHLNRQFGCGPNPCPFHVIPGPWDLPGLISVLMITECAGCPDHLNPLLWK</sequence>
<name>A0A4P9WPW7_9FUNG</name>
<evidence type="ECO:0000313" key="3">
    <source>
        <dbReference type="Proteomes" id="UP000269721"/>
    </source>
</evidence>
<feature type="region of interest" description="Disordered" evidence="1">
    <location>
        <begin position="52"/>
        <end position="89"/>
    </location>
</feature>
<feature type="compositionally biased region" description="Basic and acidic residues" evidence="1">
    <location>
        <begin position="52"/>
        <end position="76"/>
    </location>
</feature>
<dbReference type="AlphaFoldDB" id="A0A4P9WPW7"/>
<organism evidence="2 3">
    <name type="scientific">Blyttiomyces helicus</name>
    <dbReference type="NCBI Taxonomy" id="388810"/>
    <lineage>
        <taxon>Eukaryota</taxon>
        <taxon>Fungi</taxon>
        <taxon>Fungi incertae sedis</taxon>
        <taxon>Chytridiomycota</taxon>
        <taxon>Chytridiomycota incertae sedis</taxon>
        <taxon>Chytridiomycetes</taxon>
        <taxon>Chytridiomycetes incertae sedis</taxon>
        <taxon>Blyttiomyces</taxon>
    </lineage>
</organism>
<gene>
    <name evidence="2" type="ORF">BDK51DRAFT_41544</name>
</gene>
<dbReference type="EMBL" id="KZ994109">
    <property type="protein sequence ID" value="RKO93808.1"/>
    <property type="molecule type" value="Genomic_DNA"/>
</dbReference>
<evidence type="ECO:0000313" key="2">
    <source>
        <dbReference type="EMBL" id="RKO93808.1"/>
    </source>
</evidence>
<dbReference type="Proteomes" id="UP000269721">
    <property type="component" value="Unassembled WGS sequence"/>
</dbReference>
<accession>A0A4P9WPW7</accession>
<proteinExistence type="predicted"/>
<evidence type="ECO:0000256" key="1">
    <source>
        <dbReference type="SAM" id="MobiDB-lite"/>
    </source>
</evidence>
<reference evidence="3" key="1">
    <citation type="journal article" date="2018" name="Nat. Microbiol.">
        <title>Leveraging single-cell genomics to expand the fungal tree of life.</title>
        <authorList>
            <person name="Ahrendt S.R."/>
            <person name="Quandt C.A."/>
            <person name="Ciobanu D."/>
            <person name="Clum A."/>
            <person name="Salamov A."/>
            <person name="Andreopoulos B."/>
            <person name="Cheng J.F."/>
            <person name="Woyke T."/>
            <person name="Pelin A."/>
            <person name="Henrissat B."/>
            <person name="Reynolds N.K."/>
            <person name="Benny G.L."/>
            <person name="Smith M.E."/>
            <person name="James T.Y."/>
            <person name="Grigoriev I.V."/>
        </authorList>
    </citation>
    <scope>NUCLEOTIDE SEQUENCE [LARGE SCALE GENOMIC DNA]</scope>
</reference>
<protein>
    <submittedName>
        <fullName evidence="2">Uncharacterized protein</fullName>
    </submittedName>
</protein>